<dbReference type="NCBIfam" id="TIGR01981">
    <property type="entry name" value="sufD"/>
    <property type="match status" value="1"/>
</dbReference>
<dbReference type="Proteomes" id="UP000324896">
    <property type="component" value="Unassembled WGS sequence"/>
</dbReference>
<evidence type="ECO:0000313" key="4">
    <source>
        <dbReference type="EMBL" id="SDC43432.1"/>
    </source>
</evidence>
<proteinExistence type="inferred from homology"/>
<sequence>MYNKKLVDNLTTGQSKLLSSKRRDSFKVFEKLTKSDFNRINLFDYQFPEYSPYNKEYLKEKKWQSQIVLKKMTDNLNNEEEILNYLEEFKGKKVKKGNQGLDEKYLSMVDAFYNTGLFIKVPRNTELKLPVEIFYELDKENPVLIDNNLIVAEENSKLTIVIDYRMKDQELAAFHNGLTRVIVKENAVLNIIKVQRFNDQSDNFDSNISLVSNQGELNWIPIELGARNSVTNNENTLIDDGSRASISSVYFADGDRKLDLGFKMNHQGRHSSSEIESRGVLKDRAQKVFRGDLYFQKGAGQAKGTEKEEVLLLDKTVDSDSIPALFSEEDNVEGEHAVSAGQIDEQRLFYLMSRGMSKAEAKQLMVEAAFNPVFDKIPLNDLKGSVINEVKTRIRS</sequence>
<evidence type="ECO:0000313" key="10">
    <source>
        <dbReference type="Proteomes" id="UP000324896"/>
    </source>
</evidence>
<dbReference type="EMBL" id="FOHG01000017">
    <property type="protein sequence ID" value="SET01823.1"/>
    <property type="molecule type" value="Genomic_DNA"/>
</dbReference>
<dbReference type="OrthoDB" id="9803529at2"/>
<dbReference type="InterPro" id="IPR011542">
    <property type="entry name" value="SUF_FeS_clus_asmbl_SufD"/>
</dbReference>
<gene>
    <name evidence="3" type="ORF">C8C78_10483</name>
    <name evidence="4" type="ORF">SAMN04488597_10681</name>
    <name evidence="5" type="ORF">SAMN04488598_11712</name>
    <name evidence="6" type="ORF">SAMN04515652_11741</name>
</gene>
<organism evidence="4 10">
    <name type="scientific">Halanaerobium congolense</name>
    <dbReference type="NCBI Taxonomy" id="54121"/>
    <lineage>
        <taxon>Bacteria</taxon>
        <taxon>Bacillati</taxon>
        <taxon>Bacillota</taxon>
        <taxon>Clostridia</taxon>
        <taxon>Halanaerobiales</taxon>
        <taxon>Halanaerobiaceae</taxon>
        <taxon>Halanaerobium</taxon>
    </lineage>
</organism>
<dbReference type="Proteomes" id="UP000247389">
    <property type="component" value="Unassembled WGS sequence"/>
</dbReference>
<reference evidence="3 9" key="2">
    <citation type="submission" date="2018-04" db="EMBL/GenBank/DDBJ databases">
        <title>Subsurface microbial communities from deep shales in Ohio and West Virginia, USA.</title>
        <authorList>
            <person name="Wrighton K."/>
        </authorList>
    </citation>
    <scope>NUCLEOTIDE SEQUENCE [LARGE SCALE GENOMIC DNA]</scope>
    <source>
        <strain evidence="3 9">MSL28</strain>
    </source>
</reference>
<name>A0A1G6LJ69_9FIRM</name>
<keyword evidence="8" id="KW-1185">Reference proteome</keyword>
<evidence type="ECO:0000313" key="8">
    <source>
        <dbReference type="Proteomes" id="UP000199519"/>
    </source>
</evidence>
<evidence type="ECO:0000313" key="6">
    <source>
        <dbReference type="EMBL" id="SET01823.1"/>
    </source>
</evidence>
<accession>A0A1G6LJ69</accession>
<dbReference type="EMBL" id="FMYT01000006">
    <property type="protein sequence ID" value="SDC43432.1"/>
    <property type="molecule type" value="Genomic_DNA"/>
</dbReference>
<comment type="similarity">
    <text evidence="1">Belongs to the iron-sulfur cluster assembly SufBD family.</text>
</comment>
<dbReference type="InterPro" id="IPR000825">
    <property type="entry name" value="SUF_FeS_clus_asmbl_SufBD_core"/>
</dbReference>
<dbReference type="RefSeq" id="WP_073159978.1">
    <property type="nucleotide sequence ID" value="NZ_FMYT01000006.1"/>
</dbReference>
<evidence type="ECO:0000313" key="3">
    <source>
        <dbReference type="EMBL" id="PXV68696.1"/>
    </source>
</evidence>
<dbReference type="EMBL" id="QICM01000004">
    <property type="protein sequence ID" value="PXV68696.1"/>
    <property type="molecule type" value="Genomic_DNA"/>
</dbReference>
<evidence type="ECO:0000259" key="2">
    <source>
        <dbReference type="Pfam" id="PF01458"/>
    </source>
</evidence>
<evidence type="ECO:0000256" key="1">
    <source>
        <dbReference type="ARBA" id="ARBA00043967"/>
    </source>
</evidence>
<feature type="domain" description="SUF system FeS cluster assembly SufBD core" evidence="2">
    <location>
        <begin position="138"/>
        <end position="368"/>
    </location>
</feature>
<dbReference type="GO" id="GO:0016226">
    <property type="term" value="P:iron-sulfur cluster assembly"/>
    <property type="evidence" value="ECO:0007669"/>
    <property type="project" value="InterPro"/>
</dbReference>
<dbReference type="InterPro" id="IPR055346">
    <property type="entry name" value="Fe-S_cluster_assembly_SufBD"/>
</dbReference>
<dbReference type="AlphaFoldDB" id="A0A1G6LJ69"/>
<evidence type="ECO:0000313" key="9">
    <source>
        <dbReference type="Proteomes" id="UP000247389"/>
    </source>
</evidence>
<dbReference type="PANTHER" id="PTHR30508:SF1">
    <property type="entry name" value="UPF0051 PROTEIN ABCI8, CHLOROPLASTIC-RELATED"/>
    <property type="match status" value="1"/>
</dbReference>
<dbReference type="Proteomes" id="UP000198612">
    <property type="component" value="Unassembled WGS sequence"/>
</dbReference>
<protein>
    <submittedName>
        <fullName evidence="4">FeS assembly protein SufD</fullName>
    </submittedName>
    <submittedName>
        <fullName evidence="3">Iron-regulated ABC transporter permease protein SufD</fullName>
    </submittedName>
</protein>
<evidence type="ECO:0000313" key="7">
    <source>
        <dbReference type="Proteomes" id="UP000198612"/>
    </source>
</evidence>
<dbReference type="InterPro" id="IPR037284">
    <property type="entry name" value="SUF_FeS_clus_asmbl_SufBD_sf"/>
</dbReference>
<evidence type="ECO:0000313" key="5">
    <source>
        <dbReference type="EMBL" id="SDF61303.1"/>
    </source>
</evidence>
<dbReference type="Pfam" id="PF01458">
    <property type="entry name" value="SUFBD_core"/>
    <property type="match status" value="1"/>
</dbReference>
<dbReference type="STRING" id="54121.SAMN04515653_13811"/>
<reference evidence="7 8" key="1">
    <citation type="submission" date="2016-10" db="EMBL/GenBank/DDBJ databases">
        <authorList>
            <person name="Varghese N."/>
            <person name="Submissions S."/>
        </authorList>
    </citation>
    <scope>NUCLEOTIDE SEQUENCE [LARGE SCALE GENOMIC DNA]</scope>
    <source>
        <strain evidence="4 10">WG10</strain>
        <strain evidence="5 8">WG2</strain>
        <strain evidence="6 7">WG5</strain>
    </source>
</reference>
<dbReference type="Proteomes" id="UP000199519">
    <property type="component" value="Unassembled WGS sequence"/>
</dbReference>
<dbReference type="PANTHER" id="PTHR30508">
    <property type="entry name" value="FES CLUSTER ASSEMBLY PROTEIN SUF"/>
    <property type="match status" value="1"/>
</dbReference>
<dbReference type="EMBL" id="FNBJ01000017">
    <property type="protein sequence ID" value="SDF61303.1"/>
    <property type="molecule type" value="Genomic_DNA"/>
</dbReference>
<dbReference type="SUPFAM" id="SSF101960">
    <property type="entry name" value="Stabilizer of iron transporter SufD"/>
    <property type="match status" value="1"/>
</dbReference>